<keyword evidence="3 9" id="KW-0479">Metal-binding</keyword>
<accession>T0QHK0</accession>
<dbReference type="InterPro" id="IPR045090">
    <property type="entry name" value="Pept_M3A_M3B"/>
</dbReference>
<dbReference type="GO" id="GO:0005829">
    <property type="term" value="C:cytosol"/>
    <property type="evidence" value="ECO:0007669"/>
    <property type="project" value="UniProtKB-ARBA"/>
</dbReference>
<comment type="similarity">
    <text evidence="1 9">Belongs to the peptidase M3 family.</text>
</comment>
<dbReference type="PANTHER" id="PTHR43660:SF1">
    <property type="entry name" value="DIPEPTIDYL CARBOXYPEPTIDASE"/>
    <property type="match status" value="1"/>
</dbReference>
<dbReference type="Gene3D" id="1.10.1370.10">
    <property type="entry name" value="Neurolysin, domain 3"/>
    <property type="match status" value="1"/>
</dbReference>
<dbReference type="Pfam" id="PF01432">
    <property type="entry name" value="Peptidase_M3"/>
    <property type="match status" value="1"/>
</dbReference>
<comment type="catalytic activity">
    <reaction evidence="7">
        <text>Hydrolysis of oligopeptides, with broad specificity. Gly or Ala commonly occur as P1 or P1' residues, but more distant residues are also important, as is shown by the fact that Z-Gly-Pro-Gly-|-Gly-Pro-Ala is cleaved, but not Z-(Gly)(5).</text>
        <dbReference type="EC" id="3.4.24.70"/>
    </reaction>
</comment>
<reference evidence="11 12" key="1">
    <citation type="submission" date="2012-04" db="EMBL/GenBank/DDBJ databases">
        <title>The Genome Sequence of Saprolegnia declina VS20.</title>
        <authorList>
            <consortium name="The Broad Institute Genome Sequencing Platform"/>
            <person name="Russ C."/>
            <person name="Nusbaum C."/>
            <person name="Tyler B."/>
            <person name="van West P."/>
            <person name="Dieguez-Uribeondo J."/>
            <person name="de Bruijn I."/>
            <person name="Tripathy S."/>
            <person name="Jiang R."/>
            <person name="Young S.K."/>
            <person name="Zeng Q."/>
            <person name="Gargeya S."/>
            <person name="Fitzgerald M."/>
            <person name="Haas B."/>
            <person name="Abouelleil A."/>
            <person name="Alvarado L."/>
            <person name="Arachchi H.M."/>
            <person name="Berlin A."/>
            <person name="Chapman S.B."/>
            <person name="Goldberg J."/>
            <person name="Griggs A."/>
            <person name="Gujja S."/>
            <person name="Hansen M."/>
            <person name="Howarth C."/>
            <person name="Imamovic A."/>
            <person name="Larimer J."/>
            <person name="McCowen C."/>
            <person name="Montmayeur A."/>
            <person name="Murphy C."/>
            <person name="Neiman D."/>
            <person name="Pearson M."/>
            <person name="Priest M."/>
            <person name="Roberts A."/>
            <person name="Saif S."/>
            <person name="Shea T."/>
            <person name="Sisk P."/>
            <person name="Sykes S."/>
            <person name="Wortman J."/>
            <person name="Nusbaum C."/>
            <person name="Birren B."/>
        </authorList>
    </citation>
    <scope>NUCLEOTIDE SEQUENCE [LARGE SCALE GENOMIC DNA]</scope>
    <source>
        <strain evidence="11 12">VS20</strain>
    </source>
</reference>
<dbReference type="GeneID" id="19949155"/>
<feature type="domain" description="Peptidase M3A/M3B catalytic" evidence="10">
    <location>
        <begin position="230"/>
        <end position="683"/>
    </location>
</feature>
<keyword evidence="4 9" id="KW-0378">Hydrolase</keyword>
<sequence>MGVASNPLLADWSSQPFSLPPFEAIEASHFEPALAIAQVAFLDELTAIVENPDAPSFANTVVAYDRSGRLFYRVLAVFQNLSASCSTPELQGVQRQLAAPLASFFSQTTNFPGLFKRIDAVYEARDAFGGEDLRLIERIHLDFVRSGARFDTTMQARYTEVVEALATLMTTFNQNLLTDESDYTIELSEAEMDGCTPDIMASAKQNATDRDLGDDVYVVTVARSMVEPFLSSATNSAAREKVFRAFTSRGELSPERDNNQIATQILKLRVEQAKAHGYKTFADYQTSDTMAKTPEAVSELLNRVWDLAKVAANREREALEEYAATIGDSSVVEAWDWRYYSEKVRQLRYDVDEATVKPYFSLDRMVEAVFDVAFHLFGLRFILREDIKAYHPDVKVYEVRETTADDEDKLVAIFLHDNFTRKGKRSGAWMSAFRTQSRNVDEDGTNVIPVIINNNNFVKGEPTLLSFRNCVTLFHEFGHGCHGMLSDVTYNRLAGTAVAQDFVELPSKLMEHWVSERQVLQKHARHYATDEPIPDELLDKMMAAATFGKGFATAEGAVCALMDQTLHQLDDVDSLDLAAFEATELANLEMPRGIVMRHRFSQFAHLFSGDAYAAAYYVYLWAEVLDSDAFDAFLEAGDIFDVATAKRVRETIYSTGNSVHPMDAYRAFRGRPPVIEPMLKKKGLL</sequence>
<dbReference type="OMA" id="YMITLVN"/>
<dbReference type="InterPro" id="IPR034005">
    <property type="entry name" value="M3A_DCP"/>
</dbReference>
<keyword evidence="6 9" id="KW-0482">Metalloprotease</keyword>
<evidence type="ECO:0000313" key="12">
    <source>
        <dbReference type="Proteomes" id="UP000030762"/>
    </source>
</evidence>
<keyword evidence="2 9" id="KW-0645">Protease</keyword>
<evidence type="ECO:0000313" key="11">
    <source>
        <dbReference type="EMBL" id="EQC34226.1"/>
    </source>
</evidence>
<dbReference type="GO" id="GO:0046872">
    <property type="term" value="F:metal ion binding"/>
    <property type="evidence" value="ECO:0007669"/>
    <property type="project" value="UniProtKB-UniRule"/>
</dbReference>
<dbReference type="GO" id="GO:0004222">
    <property type="term" value="F:metalloendopeptidase activity"/>
    <property type="evidence" value="ECO:0007669"/>
    <property type="project" value="UniProtKB-EC"/>
</dbReference>
<dbReference type="InterPro" id="IPR001567">
    <property type="entry name" value="Pept_M3A_M3B_dom"/>
</dbReference>
<keyword evidence="5 9" id="KW-0862">Zinc</keyword>
<evidence type="ECO:0000259" key="10">
    <source>
        <dbReference type="Pfam" id="PF01432"/>
    </source>
</evidence>
<keyword evidence="12" id="KW-1185">Reference proteome</keyword>
<dbReference type="GO" id="GO:0006508">
    <property type="term" value="P:proteolysis"/>
    <property type="evidence" value="ECO:0007669"/>
    <property type="project" value="UniProtKB-KW"/>
</dbReference>
<evidence type="ECO:0000256" key="9">
    <source>
        <dbReference type="RuleBase" id="RU003435"/>
    </source>
</evidence>
<evidence type="ECO:0000256" key="3">
    <source>
        <dbReference type="ARBA" id="ARBA00022723"/>
    </source>
</evidence>
<dbReference type="Proteomes" id="UP000030762">
    <property type="component" value="Unassembled WGS sequence"/>
</dbReference>
<evidence type="ECO:0000256" key="2">
    <source>
        <dbReference type="ARBA" id="ARBA00022670"/>
    </source>
</evidence>
<evidence type="ECO:0000256" key="6">
    <source>
        <dbReference type="ARBA" id="ARBA00023049"/>
    </source>
</evidence>
<name>T0QHK0_SAPDV</name>
<dbReference type="InterPro" id="IPR024077">
    <property type="entry name" value="Neurolysin/TOP_dom2"/>
</dbReference>
<evidence type="ECO:0000256" key="7">
    <source>
        <dbReference type="ARBA" id="ARBA00024603"/>
    </source>
</evidence>
<dbReference type="Gene3D" id="3.40.390.10">
    <property type="entry name" value="Collagenase (Catalytic Domain)"/>
    <property type="match status" value="1"/>
</dbReference>
<dbReference type="STRING" id="1156394.T0QHK0"/>
<dbReference type="RefSeq" id="XP_008612538.1">
    <property type="nucleotide sequence ID" value="XM_008614316.1"/>
</dbReference>
<dbReference type="EC" id="3.4.24.70" evidence="8"/>
<dbReference type="PANTHER" id="PTHR43660">
    <property type="entry name" value="DIPEPTIDYL CARBOXYPEPTIDASE"/>
    <property type="match status" value="1"/>
</dbReference>
<comment type="cofactor">
    <cofactor evidence="9">
        <name>Zn(2+)</name>
        <dbReference type="ChEBI" id="CHEBI:29105"/>
    </cofactor>
    <text evidence="9">Binds 1 zinc ion.</text>
</comment>
<dbReference type="CDD" id="cd06456">
    <property type="entry name" value="M3A_DCP"/>
    <property type="match status" value="1"/>
</dbReference>
<dbReference type="eggNOG" id="KOG2089">
    <property type="taxonomic scope" value="Eukaryota"/>
</dbReference>
<evidence type="ECO:0000256" key="5">
    <source>
        <dbReference type="ARBA" id="ARBA00022833"/>
    </source>
</evidence>
<dbReference type="FunFam" id="3.40.390.10:FF:000009">
    <property type="entry name" value="Oligopeptidase A"/>
    <property type="match status" value="1"/>
</dbReference>
<evidence type="ECO:0000256" key="4">
    <source>
        <dbReference type="ARBA" id="ARBA00022801"/>
    </source>
</evidence>
<dbReference type="InterPro" id="IPR024079">
    <property type="entry name" value="MetalloPept_cat_dom_sf"/>
</dbReference>
<organism evidence="11 12">
    <name type="scientific">Saprolegnia diclina (strain VS20)</name>
    <dbReference type="NCBI Taxonomy" id="1156394"/>
    <lineage>
        <taxon>Eukaryota</taxon>
        <taxon>Sar</taxon>
        <taxon>Stramenopiles</taxon>
        <taxon>Oomycota</taxon>
        <taxon>Saprolegniomycetes</taxon>
        <taxon>Saprolegniales</taxon>
        <taxon>Saprolegniaceae</taxon>
        <taxon>Saprolegnia</taxon>
    </lineage>
</organism>
<gene>
    <name evidence="11" type="ORF">SDRG_08428</name>
</gene>
<dbReference type="SUPFAM" id="SSF55486">
    <property type="entry name" value="Metalloproteases ('zincins'), catalytic domain"/>
    <property type="match status" value="1"/>
</dbReference>
<dbReference type="AlphaFoldDB" id="T0QHK0"/>
<dbReference type="InParanoid" id="T0QHK0"/>
<dbReference type="OrthoDB" id="534666at2759"/>
<evidence type="ECO:0000256" key="8">
    <source>
        <dbReference type="ARBA" id="ARBA00026100"/>
    </source>
</evidence>
<evidence type="ECO:0000256" key="1">
    <source>
        <dbReference type="ARBA" id="ARBA00006040"/>
    </source>
</evidence>
<protein>
    <recommendedName>
        <fullName evidence="8">oligopeptidase A</fullName>
        <ecNumber evidence="8">3.4.24.70</ecNumber>
    </recommendedName>
</protein>
<dbReference type="VEuPathDB" id="FungiDB:SDRG_08428"/>
<dbReference type="EMBL" id="JH767156">
    <property type="protein sequence ID" value="EQC34226.1"/>
    <property type="molecule type" value="Genomic_DNA"/>
</dbReference>
<proteinExistence type="inferred from homology"/>